<evidence type="ECO:0000313" key="2">
    <source>
        <dbReference type="Proteomes" id="UP000229504"/>
    </source>
</evidence>
<dbReference type="Proteomes" id="UP000229504">
    <property type="component" value="Unassembled WGS sequence"/>
</dbReference>
<comment type="caution">
    <text evidence="1">The sequence shown here is derived from an EMBL/GenBank/DDBJ whole genome shotgun (WGS) entry which is preliminary data.</text>
</comment>
<evidence type="ECO:0000313" key="1">
    <source>
        <dbReference type="EMBL" id="PIA69146.1"/>
    </source>
</evidence>
<reference evidence="2" key="1">
    <citation type="submission" date="2017-06" db="EMBL/GenBank/DDBJ databases">
        <authorList>
            <person name="Rastogi G."/>
            <person name="Vaishampayan P."/>
            <person name="Seuylemezian A."/>
        </authorList>
    </citation>
    <scope>NUCLEOTIDE SEQUENCE [LARGE SCALE GENOMIC DNA]</scope>
    <source>
        <strain evidence="2">PI11</strain>
    </source>
</reference>
<dbReference type="EMBL" id="NIQU01000004">
    <property type="protein sequence ID" value="PIA69146.1"/>
    <property type="molecule type" value="Genomic_DNA"/>
</dbReference>
<dbReference type="AlphaFoldDB" id="A0A2G5FMB0"/>
<gene>
    <name evidence="1" type="ORF">CDO35_12590</name>
</gene>
<name>A0A2G5FMB0_9PSED</name>
<organism evidence="1 2">
    <name type="scientific">Pseudomonas sediminis</name>
    <dbReference type="NCBI Taxonomy" id="1691904"/>
    <lineage>
        <taxon>Bacteria</taxon>
        <taxon>Pseudomonadati</taxon>
        <taxon>Pseudomonadota</taxon>
        <taxon>Gammaproteobacteria</taxon>
        <taxon>Pseudomonadales</taxon>
        <taxon>Pseudomonadaceae</taxon>
        <taxon>Pseudomonas</taxon>
    </lineage>
</organism>
<protein>
    <submittedName>
        <fullName evidence="1">Uncharacterized protein</fullName>
    </submittedName>
</protein>
<proteinExistence type="predicted"/>
<sequence>MNEVNAFLDQGKRFSYKGKQLQPVGDWYQSNSRYYLLGDGRTLLAVGTGKEVLSFEHFKTGAQLIRIHETGVPVAVPLSTFTMLGWPQSNPDLRVFPQFGLALSASTGELRKYSVAPYGGDGLLLVAPDLSRAVSRNPYGPVVLIEPGNGLIGMIWPDEKTLEEAREEVRLEGRRLSATDRYDHGSQFGLFEPYAKYQWTHRNFDWYRVGGQWHLRGLGKTTEPEPVSTDFYKFLQSYYQSLVKTGKPLPWRNFRAGHPGIKVLPVDDARLMPPCNCGVNYYDGNELPLAFSLERPLGLFGIEVDAFGLSGERLRPRLYTRMKLDTILSTMTQHFASHGLRMERLNEDHHVIRGGAVKLFVRVYRTADPATLAVDLANHGASDCVECYGD</sequence>
<accession>A0A2G5FMB0</accession>